<reference evidence="4 5" key="1">
    <citation type="submission" date="2015-03" db="EMBL/GenBank/DDBJ databases">
        <authorList>
            <consortium name="Pathogen Informatics"/>
        </authorList>
    </citation>
    <scope>NUCLEOTIDE SEQUENCE [LARGE SCALE GENOMIC DNA]</scope>
    <source>
        <strain evidence="3 4">M09401471</strain>
        <strain evidence="2 5">P00601463</strain>
    </source>
</reference>
<evidence type="ECO:0000313" key="5">
    <source>
        <dbReference type="Proteomes" id="UP000048600"/>
    </source>
</evidence>
<evidence type="ECO:0000313" key="2">
    <source>
        <dbReference type="EMBL" id="COV90418.1"/>
    </source>
</evidence>
<sequence length="74" mass="7348">MSGSLVRSDASTNTPPSPIASPACWASSTLGFAPTATSTASAATVDPSRILSPVALPSAAVISSSWVCNRKSTP</sequence>
<dbReference type="Proteomes" id="UP000044938">
    <property type="component" value="Unassembled WGS sequence"/>
</dbReference>
<protein>
    <submittedName>
        <fullName evidence="2">Uncharacterized protein</fullName>
    </submittedName>
</protein>
<evidence type="ECO:0000313" key="4">
    <source>
        <dbReference type="Proteomes" id="UP000044938"/>
    </source>
</evidence>
<evidence type="ECO:0000313" key="3">
    <source>
        <dbReference type="EMBL" id="COW13671.1"/>
    </source>
</evidence>
<dbReference type="EMBL" id="CHKL01000065">
    <property type="protein sequence ID" value="COV90418.1"/>
    <property type="molecule type" value="Genomic_DNA"/>
</dbReference>
<feature type="compositionally biased region" description="Polar residues" evidence="1">
    <location>
        <begin position="1"/>
        <end position="14"/>
    </location>
</feature>
<dbReference type="Proteomes" id="UP000048600">
    <property type="component" value="Unassembled WGS sequence"/>
</dbReference>
<gene>
    <name evidence="3" type="ORF">ERS007720_01802</name>
    <name evidence="2" type="ORF">ERS007741_00923</name>
</gene>
<name>A0A655IH08_MYCTX</name>
<proteinExistence type="predicted"/>
<feature type="region of interest" description="Disordered" evidence="1">
    <location>
        <begin position="1"/>
        <end position="20"/>
    </location>
</feature>
<organism evidence="2 5">
    <name type="scientific">Mycobacterium tuberculosis</name>
    <dbReference type="NCBI Taxonomy" id="1773"/>
    <lineage>
        <taxon>Bacteria</taxon>
        <taxon>Bacillati</taxon>
        <taxon>Actinomycetota</taxon>
        <taxon>Actinomycetes</taxon>
        <taxon>Mycobacteriales</taxon>
        <taxon>Mycobacteriaceae</taxon>
        <taxon>Mycobacterium</taxon>
        <taxon>Mycobacterium tuberculosis complex</taxon>
    </lineage>
</organism>
<dbReference type="EMBL" id="CSAJ01000195">
    <property type="protein sequence ID" value="COW13671.1"/>
    <property type="molecule type" value="Genomic_DNA"/>
</dbReference>
<evidence type="ECO:0000256" key="1">
    <source>
        <dbReference type="SAM" id="MobiDB-lite"/>
    </source>
</evidence>
<accession>A0A655IH08</accession>
<dbReference type="AlphaFoldDB" id="A0A655IH08"/>